<feature type="transmembrane region" description="Helical" evidence="1">
    <location>
        <begin position="6"/>
        <end position="28"/>
    </location>
</feature>
<dbReference type="Proteomes" id="UP000078542">
    <property type="component" value="Unassembled WGS sequence"/>
</dbReference>
<dbReference type="AlphaFoldDB" id="A0A195CTM2"/>
<evidence type="ECO:0000256" key="1">
    <source>
        <dbReference type="SAM" id="Phobius"/>
    </source>
</evidence>
<organism evidence="2 3">
    <name type="scientific">Cyphomyrmex costatus</name>
    <dbReference type="NCBI Taxonomy" id="456900"/>
    <lineage>
        <taxon>Eukaryota</taxon>
        <taxon>Metazoa</taxon>
        <taxon>Ecdysozoa</taxon>
        <taxon>Arthropoda</taxon>
        <taxon>Hexapoda</taxon>
        <taxon>Insecta</taxon>
        <taxon>Pterygota</taxon>
        <taxon>Neoptera</taxon>
        <taxon>Endopterygota</taxon>
        <taxon>Hymenoptera</taxon>
        <taxon>Apocrita</taxon>
        <taxon>Aculeata</taxon>
        <taxon>Formicoidea</taxon>
        <taxon>Formicidae</taxon>
        <taxon>Myrmicinae</taxon>
        <taxon>Cyphomyrmex</taxon>
    </lineage>
</organism>
<reference evidence="2 3" key="1">
    <citation type="submission" date="2016-03" db="EMBL/GenBank/DDBJ databases">
        <title>Cyphomyrmex costatus WGS genome.</title>
        <authorList>
            <person name="Nygaard S."/>
            <person name="Hu H."/>
            <person name="Boomsma J."/>
            <person name="Zhang G."/>
        </authorList>
    </citation>
    <scope>NUCLEOTIDE SEQUENCE [LARGE SCALE GENOMIC DNA]</scope>
    <source>
        <strain evidence="2">MS0001</strain>
        <tissue evidence="2">Whole body</tissue>
    </source>
</reference>
<evidence type="ECO:0000313" key="2">
    <source>
        <dbReference type="EMBL" id="KYN04015.1"/>
    </source>
</evidence>
<keyword evidence="1" id="KW-0472">Membrane</keyword>
<proteinExistence type="predicted"/>
<accession>A0A195CTM2</accession>
<dbReference type="EMBL" id="KQ977279">
    <property type="protein sequence ID" value="KYN04015.1"/>
    <property type="molecule type" value="Genomic_DNA"/>
</dbReference>
<protein>
    <submittedName>
        <fullName evidence="2">Uncharacterized protein</fullName>
    </submittedName>
</protein>
<evidence type="ECO:0000313" key="3">
    <source>
        <dbReference type="Proteomes" id="UP000078542"/>
    </source>
</evidence>
<keyword evidence="3" id="KW-1185">Reference proteome</keyword>
<keyword evidence="1" id="KW-1133">Transmembrane helix</keyword>
<sequence length="205" mass="22497">MCHYRFLLLSFSIIFCSIFLVFDLINLYPSIRFDSLFIVAFKLLRKFPKCSAATGFFTQSVEGKTASNFFCTEVNCSAISLVSDLLTNLFLSLVMVESSTVLLPEFVADSEFVKVELLLVPEFSIVIELESGLSGDLLHVTSELVLFFSPVDSRASLLRKAGGLFESAETVRLTLMFVDFSVGCCLLIATAKGVTEDLAGLIGAH</sequence>
<name>A0A195CTM2_9HYME</name>
<gene>
    <name evidence="2" type="ORF">ALC62_04779</name>
</gene>
<keyword evidence="1" id="KW-0812">Transmembrane</keyword>